<dbReference type="InterPro" id="IPR004147">
    <property type="entry name" value="ABC1_dom"/>
</dbReference>
<dbReference type="EMBL" id="CM035428">
    <property type="protein sequence ID" value="KAH7302576.1"/>
    <property type="molecule type" value="Genomic_DNA"/>
</dbReference>
<evidence type="ECO:0000313" key="2">
    <source>
        <dbReference type="EMBL" id="KAH7302576.1"/>
    </source>
</evidence>
<comment type="caution">
    <text evidence="2">The sequence shown here is derived from an EMBL/GenBank/DDBJ whole genome shotgun (WGS) entry which is preliminary data.</text>
</comment>
<feature type="domain" description="Protein kinase" evidence="1">
    <location>
        <begin position="172"/>
        <end position="540"/>
    </location>
</feature>
<proteinExistence type="predicted"/>
<dbReference type="GO" id="GO:0004672">
    <property type="term" value="F:protein kinase activity"/>
    <property type="evidence" value="ECO:0007669"/>
    <property type="project" value="InterPro"/>
</dbReference>
<dbReference type="InterPro" id="IPR000719">
    <property type="entry name" value="Prot_kinase_dom"/>
</dbReference>
<protein>
    <recommendedName>
        <fullName evidence="1">Protein kinase domain-containing protein</fullName>
    </recommendedName>
</protein>
<evidence type="ECO:0000313" key="3">
    <source>
        <dbReference type="Proteomes" id="UP000825935"/>
    </source>
</evidence>
<reference evidence="2 3" key="1">
    <citation type="submission" date="2021-08" db="EMBL/GenBank/DDBJ databases">
        <title>WGS assembly of Ceratopteris richardii.</title>
        <authorList>
            <person name="Marchant D.B."/>
            <person name="Chen G."/>
            <person name="Jenkins J."/>
            <person name="Shu S."/>
            <person name="Leebens-Mack J."/>
            <person name="Grimwood J."/>
            <person name="Schmutz J."/>
            <person name="Soltis P."/>
            <person name="Soltis D."/>
            <person name="Chen Z.-H."/>
        </authorList>
    </citation>
    <scope>NUCLEOTIDE SEQUENCE [LARGE SCALE GENOMIC DNA]</scope>
    <source>
        <strain evidence="2">Whitten #5841</strain>
        <tissue evidence="2">Leaf</tissue>
    </source>
</reference>
<sequence>MLCEQKRDGQLQHRSRNITPCPPYEKFSLTDWSGRAMTVERSSIGLQFPHYRPFQQPIFLDRTMQFWLRAIPIYASYKICQLRIQFYSKDSREQLWEEQHEWAADKVYSLCSELGGFFLKVAQLIGKPDLAPKAWVKKLVTLCDSAPPTSYSIVKCALEYELGSTVEDLFEYFDCKPIGSASVAQVHRARLKGAKKDVAVKVQHPGVEVLMMNDIRNLRTFAALVQCFDLKFDVLSAVDELEEQVGLEFDFQREARSMDRIANSISAYYKARPPVFVPRSIPSLVTRRVLVMQFMEGTPIMQLGDEMARRGINPSGAMAKLAKQNILKSLTEAYGHMILRDGFFQADPHPGNLLIMEEGKVALLDYGQVKEFTNPIRLGYAKLVVAIAAQNPYDIDQSFKELGVVLGKRVESDPKSYMQMASNLFDTKLPPGRTRAGPFGEDALLQKVQVKNFPKDLFFVLRTIQILRGLSVGMEVPLSCVENWKNIAKEALSVAHEEMYGFNIKATGKGFRDPVWERRKRARRLWFLQQMAKELTALIF</sequence>
<organism evidence="2 3">
    <name type="scientific">Ceratopteris richardii</name>
    <name type="common">Triangle waterfern</name>
    <dbReference type="NCBI Taxonomy" id="49495"/>
    <lineage>
        <taxon>Eukaryota</taxon>
        <taxon>Viridiplantae</taxon>
        <taxon>Streptophyta</taxon>
        <taxon>Embryophyta</taxon>
        <taxon>Tracheophyta</taxon>
        <taxon>Polypodiopsida</taxon>
        <taxon>Polypodiidae</taxon>
        <taxon>Polypodiales</taxon>
        <taxon>Pteridineae</taxon>
        <taxon>Pteridaceae</taxon>
        <taxon>Parkerioideae</taxon>
        <taxon>Ceratopteris</taxon>
    </lineage>
</organism>
<name>A0A8T2S1H5_CERRI</name>
<dbReference type="AlphaFoldDB" id="A0A8T2S1H5"/>
<dbReference type="InterPro" id="IPR051130">
    <property type="entry name" value="Mito_struct-func_regulator"/>
</dbReference>
<dbReference type="PROSITE" id="PS50011">
    <property type="entry name" value="PROTEIN_KINASE_DOM"/>
    <property type="match status" value="1"/>
</dbReference>
<dbReference type="Pfam" id="PF03109">
    <property type="entry name" value="ABC1"/>
    <property type="match status" value="1"/>
</dbReference>
<accession>A0A8T2S1H5</accession>
<dbReference type="SUPFAM" id="SSF56112">
    <property type="entry name" value="Protein kinase-like (PK-like)"/>
    <property type="match status" value="1"/>
</dbReference>
<evidence type="ECO:0000259" key="1">
    <source>
        <dbReference type="PROSITE" id="PS50011"/>
    </source>
</evidence>
<dbReference type="OrthoDB" id="427480at2759"/>
<keyword evidence="3" id="KW-1185">Reference proteome</keyword>
<dbReference type="PANTHER" id="PTHR43173:SF12">
    <property type="entry name" value="PROTEIN KINASE SUPERFAMILY PROTEIN"/>
    <property type="match status" value="1"/>
</dbReference>
<dbReference type="GO" id="GO:0005524">
    <property type="term" value="F:ATP binding"/>
    <property type="evidence" value="ECO:0007669"/>
    <property type="project" value="InterPro"/>
</dbReference>
<dbReference type="PANTHER" id="PTHR43173">
    <property type="entry name" value="ABC1 FAMILY PROTEIN"/>
    <property type="match status" value="1"/>
</dbReference>
<dbReference type="Proteomes" id="UP000825935">
    <property type="component" value="Chromosome 23"/>
</dbReference>
<dbReference type="CDD" id="cd05121">
    <property type="entry name" value="ABC1_ADCK3-like"/>
    <property type="match status" value="1"/>
</dbReference>
<dbReference type="InterPro" id="IPR011009">
    <property type="entry name" value="Kinase-like_dom_sf"/>
</dbReference>
<dbReference type="OMA" id="ETMFDTK"/>
<gene>
    <name evidence="2" type="ORF">KP509_23G078000</name>
</gene>